<name>A0ABZ2M4V3_9BACT</name>
<protein>
    <submittedName>
        <fullName evidence="2">Uncharacterized protein</fullName>
    </submittedName>
</protein>
<sequence>MMRPRWWRKSGRVILFGALGSTLLTLLLGAGLALVAGSAGCYGDQCVGSDLEFGDKEGEGHLVTTDIWESHAQSAKWLRYSPKRRYFLRLHGFEGRKVFRVITYVSPDESPNGPQPGTQFTVAGGNLAEVKILETPPGEAPRVVVANDTCADYYARFEVQAYPSGPVTDAGPPDAGDAGTGANLDASSDTGAE</sequence>
<organism evidence="2 3">
    <name type="scientific">Pendulispora albinea</name>
    <dbReference type="NCBI Taxonomy" id="2741071"/>
    <lineage>
        <taxon>Bacteria</taxon>
        <taxon>Pseudomonadati</taxon>
        <taxon>Myxococcota</taxon>
        <taxon>Myxococcia</taxon>
        <taxon>Myxococcales</taxon>
        <taxon>Sorangiineae</taxon>
        <taxon>Pendulisporaceae</taxon>
        <taxon>Pendulispora</taxon>
    </lineage>
</organism>
<gene>
    <name evidence="2" type="ORF">LZC94_09890</name>
</gene>
<evidence type="ECO:0000313" key="2">
    <source>
        <dbReference type="EMBL" id="WXB17575.1"/>
    </source>
</evidence>
<evidence type="ECO:0000313" key="3">
    <source>
        <dbReference type="Proteomes" id="UP001370348"/>
    </source>
</evidence>
<dbReference type="Proteomes" id="UP001370348">
    <property type="component" value="Chromosome"/>
</dbReference>
<proteinExistence type="predicted"/>
<dbReference type="RefSeq" id="WP_394827209.1">
    <property type="nucleotide sequence ID" value="NZ_CP089984.1"/>
</dbReference>
<evidence type="ECO:0000256" key="1">
    <source>
        <dbReference type="SAM" id="MobiDB-lite"/>
    </source>
</evidence>
<accession>A0ABZ2M4V3</accession>
<keyword evidence="3" id="KW-1185">Reference proteome</keyword>
<reference evidence="2 3" key="1">
    <citation type="submission" date="2021-12" db="EMBL/GenBank/DDBJ databases">
        <title>Discovery of the Pendulisporaceae a myxobacterial family with distinct sporulation behavior and unique specialized metabolism.</title>
        <authorList>
            <person name="Garcia R."/>
            <person name="Popoff A."/>
            <person name="Bader C.D."/>
            <person name="Loehr J."/>
            <person name="Walesch S."/>
            <person name="Walt C."/>
            <person name="Boldt J."/>
            <person name="Bunk B."/>
            <person name="Haeckl F.J.F.P.J."/>
            <person name="Gunesch A.P."/>
            <person name="Birkelbach J."/>
            <person name="Nuebel U."/>
            <person name="Pietschmann T."/>
            <person name="Bach T."/>
            <person name="Mueller R."/>
        </authorList>
    </citation>
    <scope>NUCLEOTIDE SEQUENCE [LARGE SCALE GENOMIC DNA]</scope>
    <source>
        <strain evidence="2 3">MSr11954</strain>
    </source>
</reference>
<dbReference type="EMBL" id="CP089984">
    <property type="protein sequence ID" value="WXB17575.1"/>
    <property type="molecule type" value="Genomic_DNA"/>
</dbReference>
<feature type="region of interest" description="Disordered" evidence="1">
    <location>
        <begin position="163"/>
        <end position="193"/>
    </location>
</feature>
<feature type="compositionally biased region" description="Low complexity" evidence="1">
    <location>
        <begin position="168"/>
        <end position="182"/>
    </location>
</feature>